<comment type="caution">
    <text evidence="1">The sequence shown here is derived from an EMBL/GenBank/DDBJ whole genome shotgun (WGS) entry which is preliminary data.</text>
</comment>
<organism evidence="1">
    <name type="scientific">gut metagenome</name>
    <dbReference type="NCBI Taxonomy" id="749906"/>
    <lineage>
        <taxon>unclassified sequences</taxon>
        <taxon>metagenomes</taxon>
        <taxon>organismal metagenomes</taxon>
    </lineage>
</organism>
<gene>
    <name evidence="1" type="ORF">EVA_07813</name>
</gene>
<reference evidence="1" key="1">
    <citation type="journal article" date="2012" name="PLoS ONE">
        <title>Gene sets for utilization of primary and secondary nutrition supplies in the distal gut of endangered iberian lynx.</title>
        <authorList>
            <person name="Alcaide M."/>
            <person name="Messina E."/>
            <person name="Richter M."/>
            <person name="Bargiela R."/>
            <person name="Peplies J."/>
            <person name="Huws S.A."/>
            <person name="Newbold C.J."/>
            <person name="Golyshin P.N."/>
            <person name="Simon M.A."/>
            <person name="Lopez G."/>
            <person name="Yakimov M.M."/>
            <person name="Ferrer M."/>
        </authorList>
    </citation>
    <scope>NUCLEOTIDE SEQUENCE</scope>
</reference>
<name>J9GB73_9ZZZZ</name>
<evidence type="ECO:0000313" key="1">
    <source>
        <dbReference type="EMBL" id="EJX04079.1"/>
    </source>
</evidence>
<proteinExistence type="predicted"/>
<protein>
    <submittedName>
        <fullName evidence="1">Uncharacterized protein</fullName>
    </submittedName>
</protein>
<dbReference type="EMBL" id="AMCI01001928">
    <property type="protein sequence ID" value="EJX04079.1"/>
    <property type="molecule type" value="Genomic_DNA"/>
</dbReference>
<accession>J9GB73</accession>
<dbReference type="AlphaFoldDB" id="J9GB73"/>
<sequence length="84" mass="9291">MDSLALYGSSVCFSLMRCGFSLRSRASSDCTQWIPFLFSGLLPSIWMCTNFSPKKSLTQSNAMAMPTATSRIRNNFTISFSTGK</sequence>